<proteinExistence type="predicted"/>
<sequence length="170" mass="19386">MRRGRLRRGSVWIVKGSGAMALVVVPHEVLLEWCRPLDTSQSFYRPFVCRTYELPHGSVRYTSWPDRSFAIGDLRLAGSLYLDYTEGRGEIVKISRNSNDIVAEVGAWPTCFTLLNGKPLKKVGKKVCRRDCNRVCNRACNRVARKKNVTLLSECYNGVYPCRLSRNSRV</sequence>
<evidence type="ECO:0000313" key="1">
    <source>
        <dbReference type="EMBL" id="CAB3391188.1"/>
    </source>
</evidence>
<dbReference type="Proteomes" id="UP000502196">
    <property type="component" value="Chromosome"/>
</dbReference>
<gene>
    <name evidence="1" type="ORF">COOX1_0788</name>
</gene>
<accession>A0A6F9E2Y8</accession>
<dbReference type="EMBL" id="LR792683">
    <property type="protein sequence ID" value="CAB3391188.1"/>
    <property type="molecule type" value="Genomic_DNA"/>
</dbReference>
<dbReference type="AlphaFoldDB" id="A0A6F9E2Y8"/>
<name>A0A6F9E2Y8_9BACL</name>
<reference evidence="1 2" key="1">
    <citation type="submission" date="2020-04" db="EMBL/GenBank/DDBJ databases">
        <authorList>
            <person name="Hogendoorn C."/>
        </authorList>
    </citation>
    <scope>NUCLEOTIDE SEQUENCE [LARGE SCALE GENOMIC DNA]</scope>
    <source>
        <strain evidence="1">COOX1</strain>
    </source>
</reference>
<evidence type="ECO:0000313" key="2">
    <source>
        <dbReference type="Proteomes" id="UP000502196"/>
    </source>
</evidence>
<organism evidence="1 2">
    <name type="scientific">Kyrpidia spormannii</name>
    <dbReference type="NCBI Taxonomy" id="2055160"/>
    <lineage>
        <taxon>Bacteria</taxon>
        <taxon>Bacillati</taxon>
        <taxon>Bacillota</taxon>
        <taxon>Bacilli</taxon>
        <taxon>Bacillales</taxon>
        <taxon>Alicyclobacillaceae</taxon>
        <taxon>Kyrpidia</taxon>
    </lineage>
</organism>
<protein>
    <submittedName>
        <fullName evidence="1">Uncharacterized protein</fullName>
    </submittedName>
</protein>